<feature type="region of interest" description="Disordered" evidence="1">
    <location>
        <begin position="111"/>
        <end position="146"/>
    </location>
</feature>
<feature type="compositionally biased region" description="Basic and acidic residues" evidence="1">
    <location>
        <begin position="136"/>
        <end position="146"/>
    </location>
</feature>
<proteinExistence type="predicted"/>
<dbReference type="EMBL" id="PGFS01000001">
    <property type="protein sequence ID" value="MDH4572488.1"/>
    <property type="molecule type" value="Genomic_DNA"/>
</dbReference>
<organism evidence="3 4">
    <name type="scientific">Salinicola acroporae</name>
    <dbReference type="NCBI Taxonomy" id="1541440"/>
    <lineage>
        <taxon>Bacteria</taxon>
        <taxon>Pseudomonadati</taxon>
        <taxon>Pseudomonadota</taxon>
        <taxon>Gammaproteobacteria</taxon>
        <taxon>Oceanospirillales</taxon>
        <taxon>Halomonadaceae</taxon>
        <taxon>Salinicola</taxon>
    </lineage>
</organism>
<sequence length="193" mass="21788">MSPEIQQALIGGGASIVGAFLGSGIVSYMTGIMSEKKQADISTYLSIKKLCSNNSLTYIKNADFFDGLPQWVVYPIYDIARLDDNKNNWHFHDRKLHEALRRVIAAAEEFSKEVPSRTTPEGQRPNAIITTMSNRSRADHHEKQRCRRESEELVDVSNRFYDSVIEFDSIAIRRLRLSSADSPSPAPEDLVQI</sequence>
<keyword evidence="2" id="KW-0812">Transmembrane</keyword>
<reference evidence="3" key="1">
    <citation type="journal article" date="2015" name="Antonie Van Leeuwenhoek">
        <title>Comparative 16S rRNA signatures and multilocus sequence analysis for the genus Salinicola and description of Salinicola acroporae sp. nov., isolated from coral Acropora digitifera.</title>
        <authorList>
            <person name="Lepcha R.T."/>
            <person name="Poddar A."/>
            <person name="Schumann P."/>
            <person name="Das S.K."/>
        </authorList>
    </citation>
    <scope>NUCLEOTIDE SEQUENCE</scope>
    <source>
        <strain evidence="3">S4-41</strain>
    </source>
</reference>
<dbReference type="RefSeq" id="WP_110716700.1">
    <property type="nucleotide sequence ID" value="NZ_PGFS01000001.1"/>
</dbReference>
<feature type="transmembrane region" description="Helical" evidence="2">
    <location>
        <begin position="6"/>
        <end position="28"/>
    </location>
</feature>
<dbReference type="Proteomes" id="UP001162135">
    <property type="component" value="Unassembled WGS sequence"/>
</dbReference>
<keyword evidence="4" id="KW-1185">Reference proteome</keyword>
<name>A0ABT6I4U0_9GAMM</name>
<evidence type="ECO:0000256" key="1">
    <source>
        <dbReference type="SAM" id="MobiDB-lite"/>
    </source>
</evidence>
<comment type="caution">
    <text evidence="3">The sequence shown here is derived from an EMBL/GenBank/DDBJ whole genome shotgun (WGS) entry which is preliminary data.</text>
</comment>
<reference evidence="3" key="2">
    <citation type="submission" date="2017-11" db="EMBL/GenBank/DDBJ databases">
        <authorList>
            <person name="Das S.K."/>
        </authorList>
    </citation>
    <scope>NUCLEOTIDE SEQUENCE</scope>
    <source>
        <strain evidence="3">S4-41</strain>
    </source>
</reference>
<protein>
    <submittedName>
        <fullName evidence="3">Uncharacterized protein</fullName>
    </submittedName>
</protein>
<evidence type="ECO:0000256" key="2">
    <source>
        <dbReference type="SAM" id="Phobius"/>
    </source>
</evidence>
<evidence type="ECO:0000313" key="4">
    <source>
        <dbReference type="Proteomes" id="UP001162135"/>
    </source>
</evidence>
<accession>A0ABT6I4U0</accession>
<keyword evidence="2" id="KW-0472">Membrane</keyword>
<gene>
    <name evidence="3" type="ORF">CUR86_08460</name>
</gene>
<evidence type="ECO:0000313" key="3">
    <source>
        <dbReference type="EMBL" id="MDH4572488.1"/>
    </source>
</evidence>
<keyword evidence="2" id="KW-1133">Transmembrane helix</keyword>